<organism evidence="3 4">
    <name type="scientific">Denitrobacterium detoxificans</name>
    <dbReference type="NCBI Taxonomy" id="79604"/>
    <lineage>
        <taxon>Bacteria</taxon>
        <taxon>Bacillati</taxon>
        <taxon>Actinomycetota</taxon>
        <taxon>Coriobacteriia</taxon>
        <taxon>Eggerthellales</taxon>
        <taxon>Eggerthellaceae</taxon>
        <taxon>Denitrobacterium</taxon>
    </lineage>
</organism>
<dbReference type="RefSeq" id="WP_066661834.1">
    <property type="nucleotide sequence ID" value="NZ_CP011402.1"/>
</dbReference>
<name>A0A172RXP1_9ACTN</name>
<dbReference type="STRING" id="79604.AAY81_04400"/>
<dbReference type="GO" id="GO:0016226">
    <property type="term" value="P:iron-sulfur cluster assembly"/>
    <property type="evidence" value="ECO:0007669"/>
    <property type="project" value="InterPro"/>
</dbReference>
<dbReference type="PANTHER" id="PTHR30508">
    <property type="entry name" value="FES CLUSTER ASSEMBLY PROTEIN SUF"/>
    <property type="match status" value="1"/>
</dbReference>
<dbReference type="EMBL" id="FOEC01000007">
    <property type="protein sequence ID" value="SEO79806.1"/>
    <property type="molecule type" value="Genomic_DNA"/>
</dbReference>
<evidence type="ECO:0000313" key="4">
    <source>
        <dbReference type="Proteomes" id="UP000182975"/>
    </source>
</evidence>
<keyword evidence="4" id="KW-1185">Reference proteome</keyword>
<dbReference type="PATRIC" id="fig|79604.3.peg.896"/>
<evidence type="ECO:0000259" key="2">
    <source>
        <dbReference type="Pfam" id="PF01458"/>
    </source>
</evidence>
<evidence type="ECO:0000313" key="3">
    <source>
        <dbReference type="EMBL" id="SEO79806.1"/>
    </source>
</evidence>
<gene>
    <name evidence="3" type="ORF">SAMN02910314_01229</name>
</gene>
<dbReference type="KEGG" id="ddt:AAY81_04400"/>
<sequence length="309" mass="33304">MAVDLSPIDENLLATISGLHGMPNGAFNIRRNGELVERHSSAFIEIATKEGVPGIDIKIKPGTRGETVYIPVIVTQAGVKDVVYNTFYVGEGSDVTIVAGCGIHNAAHEQSQHDGIHEFFIGKGARVKYTEAHYGEGPANGTRILNPVTKVHMAENSFCEMDLSQLEGVTSTKRETEADLAEGAKMIITEKLMTHDEQFAESNMLFQLNGDDSSVQVVSRSVAKDESRQVFSPLVVGNAACRGHVQCDSILIGNGKVKSVPAIEANCEDAILMHEAAIGKIAGDQIIKLQTLGLTEEEAEQEILDDFLS</sequence>
<dbReference type="Proteomes" id="UP000182975">
    <property type="component" value="Unassembled WGS sequence"/>
</dbReference>
<dbReference type="InterPro" id="IPR037284">
    <property type="entry name" value="SUF_FeS_clus_asmbl_SufBD_sf"/>
</dbReference>
<dbReference type="InterPro" id="IPR055346">
    <property type="entry name" value="Fe-S_cluster_assembly_SufBD"/>
</dbReference>
<protein>
    <recommendedName>
        <fullName evidence="2">SUF system FeS cluster assembly SufBD core domain-containing protein</fullName>
    </recommendedName>
</protein>
<accession>A0A172RXP1</accession>
<reference evidence="4" key="1">
    <citation type="submission" date="2016-10" db="EMBL/GenBank/DDBJ databases">
        <authorList>
            <person name="Varghese N."/>
        </authorList>
    </citation>
    <scope>NUCLEOTIDE SEQUENCE [LARGE SCALE GENOMIC DNA]</scope>
    <source>
        <strain evidence="4">DSM 21843</strain>
    </source>
</reference>
<dbReference type="InterPro" id="IPR000825">
    <property type="entry name" value="SUF_FeS_clus_asmbl_SufBD_core"/>
</dbReference>
<proteinExistence type="inferred from homology"/>
<dbReference type="PANTHER" id="PTHR30508:SF1">
    <property type="entry name" value="UPF0051 PROTEIN ABCI8, CHLOROPLASTIC-RELATED"/>
    <property type="match status" value="1"/>
</dbReference>
<feature type="domain" description="SUF system FeS cluster assembly SufBD core" evidence="2">
    <location>
        <begin position="87"/>
        <end position="307"/>
    </location>
</feature>
<dbReference type="SUPFAM" id="SSF101960">
    <property type="entry name" value="Stabilizer of iron transporter SufD"/>
    <property type="match status" value="1"/>
</dbReference>
<dbReference type="Pfam" id="PF01458">
    <property type="entry name" value="SUFBD_core"/>
    <property type="match status" value="1"/>
</dbReference>
<comment type="similarity">
    <text evidence="1">Belongs to the iron-sulfur cluster assembly SufBD family.</text>
</comment>
<evidence type="ECO:0000256" key="1">
    <source>
        <dbReference type="ARBA" id="ARBA00043967"/>
    </source>
</evidence>
<dbReference type="OrthoDB" id="9782689at2"/>
<dbReference type="AlphaFoldDB" id="A0A172RXP1"/>